<keyword evidence="5" id="KW-0812">Transmembrane</keyword>
<dbReference type="EMBL" id="PDKO01000021">
    <property type="protein sequence ID" value="RXJ61118.1"/>
    <property type="molecule type" value="Genomic_DNA"/>
</dbReference>
<dbReference type="GO" id="GO:0005886">
    <property type="term" value="C:plasma membrane"/>
    <property type="evidence" value="ECO:0007669"/>
    <property type="project" value="TreeGrafter"/>
</dbReference>
<sequence length="456" mass="51788">MSIQNLKMRTKIFLIVLLGIIGLVVVVIPTILELNSTVDRLDKADELSRLDRRFADMRRQEKNFMLRKDAQSLQKHKELYEESIKIINQLSNRFKNPKNIEMISEIKSHIEYYRKEFALYVSNHKDSIVSKYDLTNEETNMVTNARKVSSLVTDFRRAQSKEANEDIDSLKTFIISIGLLALILLSFFAGLIVSSIIKSLEEVKAGLLSFFSFLNKESSSVKAINLNSQDEFGQMAKVINENIVKTKKVIDEDNEVIADAKVVMQRVKNGWYSQFIEKHTSNESLDEFKNGVNEMIKSTRERFQELEDVLALYAKLDYRKTLKMRENDEKGGVLEKFVIGINTLQTSITQMLVENKQNGLTLDKSSDILLENVEILNTNSNEAAAALEETAAALEEITSNIVSNTDNVVKMGNYANELTQSAKEGEKLAQETTVSMDEINEQVNSINEAITVIDQI</sequence>
<evidence type="ECO:0000256" key="2">
    <source>
        <dbReference type="ARBA" id="ARBA00029447"/>
    </source>
</evidence>
<keyword evidence="4" id="KW-0175">Coiled coil</keyword>
<comment type="caution">
    <text evidence="7">The sequence shown here is derived from an EMBL/GenBank/DDBJ whole genome shotgun (WGS) entry which is preliminary data.</text>
</comment>
<evidence type="ECO:0000256" key="1">
    <source>
        <dbReference type="ARBA" id="ARBA00022500"/>
    </source>
</evidence>
<dbReference type="Proteomes" id="UP000290191">
    <property type="component" value="Unassembled WGS sequence"/>
</dbReference>
<dbReference type="PANTHER" id="PTHR43531:SF11">
    <property type="entry name" value="METHYL-ACCEPTING CHEMOTAXIS PROTEIN 3"/>
    <property type="match status" value="1"/>
</dbReference>
<keyword evidence="5" id="KW-1133">Transmembrane helix</keyword>
<dbReference type="Gene3D" id="1.10.287.950">
    <property type="entry name" value="Methyl-accepting chemotaxis protein"/>
    <property type="match status" value="1"/>
</dbReference>
<gene>
    <name evidence="7" type="ORF">CRV06_14635</name>
</gene>
<dbReference type="SUPFAM" id="SSF58104">
    <property type="entry name" value="Methyl-accepting chemotaxis protein (MCP) signaling domain"/>
    <property type="match status" value="1"/>
</dbReference>
<feature type="transmembrane region" description="Helical" evidence="5">
    <location>
        <begin position="173"/>
        <end position="197"/>
    </location>
</feature>
<reference evidence="7 8" key="1">
    <citation type="submission" date="2017-10" db="EMBL/GenBank/DDBJ databases">
        <title>Genomics of the genus Arcobacter.</title>
        <authorList>
            <person name="Perez-Cataluna A."/>
            <person name="Figueras M.J."/>
        </authorList>
    </citation>
    <scope>NUCLEOTIDE SEQUENCE [LARGE SCALE GENOMIC DNA]</scope>
    <source>
        <strain evidence="7 8">DSM 24636</strain>
    </source>
</reference>
<dbReference type="AlphaFoldDB" id="A0A4V1LPG5"/>
<evidence type="ECO:0000256" key="3">
    <source>
        <dbReference type="PROSITE-ProRule" id="PRU00284"/>
    </source>
</evidence>
<dbReference type="STRING" id="877500.GCA_000935065_00280"/>
<evidence type="ECO:0000313" key="7">
    <source>
        <dbReference type="EMBL" id="RXJ61118.1"/>
    </source>
</evidence>
<dbReference type="InterPro" id="IPR004089">
    <property type="entry name" value="MCPsignal_dom"/>
</dbReference>
<dbReference type="RefSeq" id="WP_164969380.1">
    <property type="nucleotide sequence ID" value="NZ_PDKO01000021.1"/>
</dbReference>
<accession>A0A4V1LPG5</accession>
<keyword evidence="3" id="KW-0807">Transducer</keyword>
<protein>
    <submittedName>
        <fullName evidence="7">Chemotaxis protein</fullName>
    </submittedName>
</protein>
<feature type="domain" description="Methyl-accepting transducer" evidence="6">
    <location>
        <begin position="358"/>
        <end position="456"/>
    </location>
</feature>
<feature type="non-terminal residue" evidence="7">
    <location>
        <position position="456"/>
    </location>
</feature>
<dbReference type="PANTHER" id="PTHR43531">
    <property type="entry name" value="PROTEIN ICFG"/>
    <property type="match status" value="1"/>
</dbReference>
<evidence type="ECO:0000313" key="8">
    <source>
        <dbReference type="Proteomes" id="UP000290191"/>
    </source>
</evidence>
<name>A0A4V1LPG5_9BACT</name>
<dbReference type="GO" id="GO:0007165">
    <property type="term" value="P:signal transduction"/>
    <property type="evidence" value="ECO:0007669"/>
    <property type="project" value="UniProtKB-KW"/>
</dbReference>
<evidence type="ECO:0000256" key="5">
    <source>
        <dbReference type="SAM" id="Phobius"/>
    </source>
</evidence>
<comment type="similarity">
    <text evidence="2">Belongs to the methyl-accepting chemotaxis (MCP) protein family.</text>
</comment>
<feature type="coiled-coil region" evidence="4">
    <location>
        <begin position="370"/>
        <end position="397"/>
    </location>
</feature>
<organism evidence="7 8">
    <name type="scientific">Halarcobacter anaerophilus</name>
    <dbReference type="NCBI Taxonomy" id="877500"/>
    <lineage>
        <taxon>Bacteria</taxon>
        <taxon>Pseudomonadati</taxon>
        <taxon>Campylobacterota</taxon>
        <taxon>Epsilonproteobacteria</taxon>
        <taxon>Campylobacterales</taxon>
        <taxon>Arcobacteraceae</taxon>
        <taxon>Halarcobacter</taxon>
    </lineage>
</organism>
<dbReference type="GO" id="GO:0006935">
    <property type="term" value="P:chemotaxis"/>
    <property type="evidence" value="ECO:0007669"/>
    <property type="project" value="UniProtKB-KW"/>
</dbReference>
<dbReference type="Gene3D" id="6.10.340.10">
    <property type="match status" value="1"/>
</dbReference>
<keyword evidence="5" id="KW-0472">Membrane</keyword>
<dbReference type="InterPro" id="IPR051310">
    <property type="entry name" value="MCP_chemotaxis"/>
</dbReference>
<keyword evidence="1" id="KW-0145">Chemotaxis</keyword>
<dbReference type="GO" id="GO:0004888">
    <property type="term" value="F:transmembrane signaling receptor activity"/>
    <property type="evidence" value="ECO:0007669"/>
    <property type="project" value="TreeGrafter"/>
</dbReference>
<keyword evidence="8" id="KW-1185">Reference proteome</keyword>
<feature type="transmembrane region" description="Helical" evidence="5">
    <location>
        <begin position="12"/>
        <end position="32"/>
    </location>
</feature>
<dbReference type="PROSITE" id="PS50111">
    <property type="entry name" value="CHEMOTAXIS_TRANSDUC_2"/>
    <property type="match status" value="1"/>
</dbReference>
<evidence type="ECO:0000256" key="4">
    <source>
        <dbReference type="SAM" id="Coils"/>
    </source>
</evidence>
<proteinExistence type="inferred from homology"/>
<evidence type="ECO:0000259" key="6">
    <source>
        <dbReference type="PROSITE" id="PS50111"/>
    </source>
</evidence>